<accession>A0A0M3IQ19</accession>
<dbReference type="AlphaFoldDB" id="A0A0M3IQ19"/>
<evidence type="ECO:0000313" key="2">
    <source>
        <dbReference type="WBParaSite" id="ALUE_0002084701-mRNA-1"/>
    </source>
</evidence>
<name>A0A0M3IQ19_ASCLU</name>
<reference evidence="2" key="1">
    <citation type="submission" date="2017-02" db="UniProtKB">
        <authorList>
            <consortium name="WormBaseParasite"/>
        </authorList>
    </citation>
    <scope>IDENTIFICATION</scope>
</reference>
<dbReference type="Proteomes" id="UP000036681">
    <property type="component" value="Unplaced"/>
</dbReference>
<organism evidence="1 2">
    <name type="scientific">Ascaris lumbricoides</name>
    <name type="common">Giant roundworm</name>
    <dbReference type="NCBI Taxonomy" id="6252"/>
    <lineage>
        <taxon>Eukaryota</taxon>
        <taxon>Metazoa</taxon>
        <taxon>Ecdysozoa</taxon>
        <taxon>Nematoda</taxon>
        <taxon>Chromadorea</taxon>
        <taxon>Rhabditida</taxon>
        <taxon>Spirurina</taxon>
        <taxon>Ascaridomorpha</taxon>
        <taxon>Ascaridoidea</taxon>
        <taxon>Ascarididae</taxon>
        <taxon>Ascaris</taxon>
    </lineage>
</organism>
<protein>
    <submittedName>
        <fullName evidence="2">Lectin_legB domain-containing protein</fullName>
    </submittedName>
</protein>
<evidence type="ECO:0000313" key="1">
    <source>
        <dbReference type="Proteomes" id="UP000036681"/>
    </source>
</evidence>
<proteinExistence type="predicted"/>
<keyword evidence="1" id="KW-1185">Reference proteome</keyword>
<sequence>MHRYGISLRGALQPDLYRRRGSVITHESAPGHESVGRLQLHLSYDFVKSDFIVAIHEVSGIPNLNEYYFVFAMDGGVSRESNKILADSRFHRERFKFGISHDDLLDQTLTVQLVGSTKIGLCLSYVKFFAYLDLKLYDRSLEFIEKMEIFAMKTIIVTIRW</sequence>
<dbReference type="WBParaSite" id="ALUE_0002084701-mRNA-1">
    <property type="protein sequence ID" value="ALUE_0002084701-mRNA-1"/>
    <property type="gene ID" value="ALUE_0002084701"/>
</dbReference>